<dbReference type="GO" id="GO:0046417">
    <property type="term" value="P:chorismate metabolic process"/>
    <property type="evidence" value="ECO:0007669"/>
    <property type="project" value="InterPro"/>
</dbReference>
<keyword evidence="2" id="KW-0413">Isomerase</keyword>
<dbReference type="EMBL" id="NTJZ01000007">
    <property type="protein sequence ID" value="PDH33649.1"/>
    <property type="molecule type" value="Genomic_DNA"/>
</dbReference>
<dbReference type="InterPro" id="IPR036263">
    <property type="entry name" value="Chorismate_II_sf"/>
</dbReference>
<dbReference type="GO" id="GO:0009697">
    <property type="term" value="P:salicylic acid biosynthetic process"/>
    <property type="evidence" value="ECO:0007669"/>
    <property type="project" value="TreeGrafter"/>
</dbReference>
<dbReference type="GO" id="GO:0004106">
    <property type="term" value="F:chorismate mutase activity"/>
    <property type="evidence" value="ECO:0007669"/>
    <property type="project" value="UniProtKB-EC"/>
</dbReference>
<organism evidence="4 5">
    <name type="scientific">OM182 bacterium MED-G28</name>
    <dbReference type="NCBI Taxonomy" id="1986256"/>
    <lineage>
        <taxon>Bacteria</taxon>
        <taxon>Pseudomonadati</taxon>
        <taxon>Pseudomonadota</taxon>
        <taxon>Gammaproteobacteria</taxon>
        <taxon>OMG group</taxon>
        <taxon>OM182 clade</taxon>
    </lineage>
</organism>
<comment type="caution">
    <text evidence="4">The sequence shown here is derived from an EMBL/GenBank/DDBJ whole genome shotgun (WGS) entry which is preliminary data.</text>
</comment>
<evidence type="ECO:0000313" key="4">
    <source>
        <dbReference type="EMBL" id="PDH33649.1"/>
    </source>
</evidence>
<dbReference type="Gene3D" id="1.20.59.10">
    <property type="entry name" value="Chorismate mutase"/>
    <property type="match status" value="1"/>
</dbReference>
<evidence type="ECO:0000259" key="3">
    <source>
        <dbReference type="PROSITE" id="PS51168"/>
    </source>
</evidence>
<dbReference type="PANTHER" id="PTHR38041">
    <property type="entry name" value="CHORISMATE MUTASE"/>
    <property type="match status" value="1"/>
</dbReference>
<dbReference type="InterPro" id="IPR036979">
    <property type="entry name" value="CM_dom_sf"/>
</dbReference>
<sequence>MSGELVPAELAEARDRIDDIDREMVELLAARFELTHQVGILKAKQALEALDESRQAEKLAVLRKLCADKGLDAELITELFKRIMGEVVKNHNRLRNK</sequence>
<accession>A0A2A5WAZ5</accession>
<gene>
    <name evidence="4" type="ORF">CNF02_07945</name>
</gene>
<dbReference type="PROSITE" id="PS51168">
    <property type="entry name" value="CHORISMATE_MUT_2"/>
    <property type="match status" value="1"/>
</dbReference>
<evidence type="ECO:0000313" key="5">
    <source>
        <dbReference type="Proteomes" id="UP000219329"/>
    </source>
</evidence>
<dbReference type="SUPFAM" id="SSF48600">
    <property type="entry name" value="Chorismate mutase II"/>
    <property type="match status" value="1"/>
</dbReference>
<feature type="domain" description="Chorismate mutase" evidence="3">
    <location>
        <begin position="4"/>
        <end position="95"/>
    </location>
</feature>
<dbReference type="InterPro" id="IPR002701">
    <property type="entry name" value="CM_II_prokaryot"/>
</dbReference>
<protein>
    <recommendedName>
        <fullName evidence="1">chorismate mutase</fullName>
        <ecNumber evidence="1">5.4.99.5</ecNumber>
    </recommendedName>
</protein>
<dbReference type="Proteomes" id="UP000219329">
    <property type="component" value="Unassembled WGS sequence"/>
</dbReference>
<dbReference type="Pfam" id="PF01817">
    <property type="entry name" value="CM_2"/>
    <property type="match status" value="1"/>
</dbReference>
<dbReference type="PANTHER" id="PTHR38041:SF1">
    <property type="entry name" value="CHORISMATE MUTASE"/>
    <property type="match status" value="1"/>
</dbReference>
<dbReference type="SMART" id="SM00830">
    <property type="entry name" value="CM_2"/>
    <property type="match status" value="1"/>
</dbReference>
<dbReference type="AlphaFoldDB" id="A0A2A5WAZ5"/>
<evidence type="ECO:0000256" key="2">
    <source>
        <dbReference type="ARBA" id="ARBA00023235"/>
    </source>
</evidence>
<reference evidence="4 5" key="1">
    <citation type="submission" date="2017-08" db="EMBL/GenBank/DDBJ databases">
        <title>Fine stratification of microbial communities through a metagenomic profile of the photic zone.</title>
        <authorList>
            <person name="Haro-Moreno J.M."/>
            <person name="Lopez-Perez M."/>
            <person name="De La Torre J."/>
            <person name="Picazo A."/>
            <person name="Camacho A."/>
            <person name="Rodriguez-Valera F."/>
        </authorList>
    </citation>
    <scope>NUCLEOTIDE SEQUENCE [LARGE SCALE GENOMIC DNA]</scope>
    <source>
        <strain evidence="4">MED-G28</strain>
    </source>
</reference>
<evidence type="ECO:0000256" key="1">
    <source>
        <dbReference type="ARBA" id="ARBA00012404"/>
    </source>
</evidence>
<name>A0A2A5WAZ5_9GAMM</name>
<dbReference type="EC" id="5.4.99.5" evidence="1"/>
<proteinExistence type="predicted"/>
<dbReference type="InterPro" id="IPR051331">
    <property type="entry name" value="Chorismate_mutase-related"/>
</dbReference>